<sequence length="133" mass="14704">MSPRPTTTANTKALAALDDQLSNRFIHLDPAGYFIVYIDREARLIYAEHYTNAINEKGLAVDPETGEPFPCTGSLKREPTAIFTGKTAKELGIKITEETQPCPISCLDHALYLGREFVRAEIALISGSDYIQD</sequence>
<keyword evidence="3" id="KW-1185">Reference proteome</keyword>
<dbReference type="PIRSF" id="PIRSF037673">
    <property type="entry name" value="UCP037673"/>
    <property type="match status" value="1"/>
</dbReference>
<dbReference type="STRING" id="388467.A19Y_2008"/>
<dbReference type="InterPro" id="IPR017260">
    <property type="entry name" value="UCP037673"/>
</dbReference>
<evidence type="ECO:0000259" key="1">
    <source>
        <dbReference type="Pfam" id="PF14251"/>
    </source>
</evidence>
<name>A0A073CH14_PLAA1</name>
<dbReference type="PATRIC" id="fig|388467.6.peg.1953"/>
<proteinExistence type="predicted"/>
<gene>
    <name evidence="2" type="ORF">A19Y_2008</name>
</gene>
<dbReference type="HOGENOM" id="CLU_152500_0_0_3"/>
<dbReference type="Pfam" id="PF14251">
    <property type="entry name" value="PterinBD-DUF4346"/>
    <property type="match status" value="1"/>
</dbReference>
<accession>A0A073CH14</accession>
<evidence type="ECO:0000313" key="2">
    <source>
        <dbReference type="EMBL" id="KEI66978.1"/>
    </source>
</evidence>
<evidence type="ECO:0000313" key="3">
    <source>
        <dbReference type="Proteomes" id="UP000027395"/>
    </source>
</evidence>
<dbReference type="AlphaFoldDB" id="A0A073CH14"/>
<dbReference type="Proteomes" id="UP000027395">
    <property type="component" value="Chromosome"/>
</dbReference>
<dbReference type="RefSeq" id="WP_026785373.1">
    <property type="nucleotide sequence ID" value="NZ_CM002803.1"/>
</dbReference>
<organism evidence="2 3">
    <name type="scientific">Planktothrix agardhii (strain NIVA-CYA 126/8)</name>
    <dbReference type="NCBI Taxonomy" id="388467"/>
    <lineage>
        <taxon>Bacteria</taxon>
        <taxon>Bacillati</taxon>
        <taxon>Cyanobacteriota</taxon>
        <taxon>Cyanophyceae</taxon>
        <taxon>Oscillatoriophycideae</taxon>
        <taxon>Oscillatoriales</taxon>
        <taxon>Microcoleaceae</taxon>
        <taxon>Planktothrix</taxon>
    </lineage>
</organism>
<dbReference type="EMBL" id="CM002803">
    <property type="protein sequence ID" value="KEI66978.1"/>
    <property type="molecule type" value="Genomic_DNA"/>
</dbReference>
<feature type="domain" description="DUF4346" evidence="1">
    <location>
        <begin position="28"/>
        <end position="133"/>
    </location>
</feature>
<dbReference type="InterPro" id="IPR025595">
    <property type="entry name" value="PterinBD-DUF4346"/>
</dbReference>
<dbReference type="eggNOG" id="COG4063">
    <property type="taxonomic scope" value="Bacteria"/>
</dbReference>
<protein>
    <recommendedName>
        <fullName evidence="1">DUF4346 domain-containing protein</fullName>
    </recommendedName>
</protein>
<reference evidence="2 3" key="1">
    <citation type="journal article" date="2014" name="Appl. Environ. Microbiol.">
        <title>Elucidation of insertion elements encoded on plasmids and in vitro construction of shuttle vectors from the toxic cyanobacterium Planktothrix.</title>
        <authorList>
            <person name="Christiansen G."/>
            <person name="Goesmann A."/>
            <person name="Kurmayer R."/>
        </authorList>
    </citation>
    <scope>NUCLEOTIDE SEQUENCE [LARGE SCALE GENOMIC DNA]</scope>
    <source>
        <strain evidence="2 3">NIVA-CYA 126/8</strain>
    </source>
</reference>